<sequence length="358" mass="39458">MSGLARRGSDYRRLVELSESLLGGFEQAGYERIDPPMLHDAAHVGLGGQTLLDLTYLMGNGLALRSDFTVPVYLLHAERGRDAGTPRYCYSGPVFRRSAPGDDRPTEYLQLGIEYFGSLRREAADVRIFANILAALHRSGLKDVPVMTGDVALFHAVLDALDMSDRIRARLRGLFWRPEQLRAQITRMQTPIAVPDTLAGPDIEAKLHDTLTIQGKRSPAEVAELLTARANDMLPANTAQTLLAYLDITGPIGQVPELVRALLGDRIDDALARFEDRLSELCHRLGPEALDTPFRADFGRRHEYYDGFVFEMAHAGQVIAAGGRYDRLSQQVGAADWPAIGGMIRPQILLSALDEVAK</sequence>
<dbReference type="SUPFAM" id="SSF55681">
    <property type="entry name" value="Class II aaRS and biotin synthetases"/>
    <property type="match status" value="1"/>
</dbReference>
<dbReference type="PANTHER" id="PTHR43707:SF1">
    <property type="entry name" value="HISTIDINE--TRNA LIGASE, MITOCHONDRIAL-RELATED"/>
    <property type="match status" value="1"/>
</dbReference>
<evidence type="ECO:0000313" key="3">
    <source>
        <dbReference type="EMBL" id="SOH93050.1"/>
    </source>
</evidence>
<gene>
    <name evidence="3" type="ORF">SAMN06273572_101904</name>
</gene>
<name>A0A2C9CPB8_9RHOB</name>
<feature type="binding site" evidence="1">
    <location>
        <position position="114"/>
    </location>
    <ligand>
        <name>L-histidine</name>
        <dbReference type="ChEBI" id="CHEBI:57595"/>
    </ligand>
</feature>
<accession>A0A2C9CPB8</accession>
<evidence type="ECO:0000256" key="1">
    <source>
        <dbReference type="PIRSR" id="PIRSR001549-1"/>
    </source>
</evidence>
<organism evidence="3 4">
    <name type="scientific">Pontivivens marinum</name>
    <dbReference type="NCBI Taxonomy" id="1690039"/>
    <lineage>
        <taxon>Bacteria</taxon>
        <taxon>Pseudomonadati</taxon>
        <taxon>Pseudomonadota</taxon>
        <taxon>Alphaproteobacteria</taxon>
        <taxon>Rhodobacterales</taxon>
        <taxon>Paracoccaceae</taxon>
        <taxon>Pontivivens</taxon>
    </lineage>
</organism>
<dbReference type="RefSeq" id="WP_097928588.1">
    <property type="nucleotide sequence ID" value="NZ_OCTN01000001.1"/>
</dbReference>
<keyword evidence="4" id="KW-1185">Reference proteome</keyword>
<evidence type="ECO:0000259" key="2">
    <source>
        <dbReference type="Pfam" id="PF13393"/>
    </source>
</evidence>
<protein>
    <submittedName>
        <fullName evidence="3">ATP phosphoribosyltransferase regulatory subunit</fullName>
    </submittedName>
</protein>
<proteinExistence type="predicted"/>
<feature type="binding site" evidence="1">
    <location>
        <position position="96"/>
    </location>
    <ligand>
        <name>L-histidine</name>
        <dbReference type="ChEBI" id="CHEBI:57595"/>
    </ligand>
</feature>
<dbReference type="GO" id="GO:0016757">
    <property type="term" value="F:glycosyltransferase activity"/>
    <property type="evidence" value="ECO:0007669"/>
    <property type="project" value="UniProtKB-KW"/>
</dbReference>
<feature type="domain" description="Class II Histidinyl-tRNA synthetase (HisRS)-like catalytic core" evidence="2">
    <location>
        <begin position="10"/>
        <end position="177"/>
    </location>
</feature>
<dbReference type="EMBL" id="OCTN01000001">
    <property type="protein sequence ID" value="SOH93050.1"/>
    <property type="molecule type" value="Genomic_DNA"/>
</dbReference>
<feature type="binding site" evidence="1">
    <location>
        <begin position="304"/>
        <end position="305"/>
    </location>
    <ligand>
        <name>L-histidine</name>
        <dbReference type="ChEBI" id="CHEBI:57595"/>
    </ligand>
</feature>
<dbReference type="AlphaFoldDB" id="A0A2C9CPB8"/>
<feature type="binding site" evidence="1">
    <location>
        <position position="110"/>
    </location>
    <ligand>
        <name>L-histidine</name>
        <dbReference type="ChEBI" id="CHEBI:57595"/>
    </ligand>
</feature>
<feature type="domain" description="Class II Histidinyl-tRNA synthetase (HisRS)-like catalytic core" evidence="2">
    <location>
        <begin position="220"/>
        <end position="342"/>
    </location>
</feature>
<dbReference type="PIRSF" id="PIRSF001549">
    <property type="entry name" value="His-tRNA_synth"/>
    <property type="match status" value="1"/>
</dbReference>
<dbReference type="InterPro" id="IPR045864">
    <property type="entry name" value="aa-tRNA-synth_II/BPL/LPL"/>
</dbReference>
<keyword evidence="3" id="KW-0328">Glycosyltransferase</keyword>
<feature type="binding site" evidence="1">
    <location>
        <position position="300"/>
    </location>
    <ligand>
        <name>L-histidine</name>
        <dbReference type="ChEBI" id="CHEBI:57595"/>
    </ligand>
</feature>
<dbReference type="PANTHER" id="PTHR43707">
    <property type="entry name" value="HISTIDYL-TRNA SYNTHETASE"/>
    <property type="match status" value="1"/>
</dbReference>
<dbReference type="GO" id="GO:0005737">
    <property type="term" value="C:cytoplasm"/>
    <property type="evidence" value="ECO:0007669"/>
    <property type="project" value="InterPro"/>
</dbReference>
<dbReference type="InterPro" id="IPR041715">
    <property type="entry name" value="HisRS-like_core"/>
</dbReference>
<feature type="binding site" evidence="1">
    <location>
        <begin position="67"/>
        <end position="69"/>
    </location>
    <ligand>
        <name>L-histidine</name>
        <dbReference type="ChEBI" id="CHEBI:57595"/>
    </ligand>
</feature>
<evidence type="ECO:0000313" key="4">
    <source>
        <dbReference type="Proteomes" id="UP000220034"/>
    </source>
</evidence>
<dbReference type="GO" id="GO:0006427">
    <property type="term" value="P:histidyl-tRNA aminoacylation"/>
    <property type="evidence" value="ECO:0007669"/>
    <property type="project" value="TreeGrafter"/>
</dbReference>
<dbReference type="Pfam" id="PF13393">
    <property type="entry name" value="tRNA-synt_His"/>
    <property type="match status" value="2"/>
</dbReference>
<dbReference type="Proteomes" id="UP000220034">
    <property type="component" value="Unassembled WGS sequence"/>
</dbReference>
<dbReference type="OrthoDB" id="9797914at2"/>
<dbReference type="InterPro" id="IPR004516">
    <property type="entry name" value="HisRS/HisZ"/>
</dbReference>
<keyword evidence="3" id="KW-0808">Transferase</keyword>
<dbReference type="Gene3D" id="3.30.930.10">
    <property type="entry name" value="Bira Bifunctional Protein, Domain 2"/>
    <property type="match status" value="1"/>
</dbReference>
<reference evidence="4" key="1">
    <citation type="submission" date="2017-09" db="EMBL/GenBank/DDBJ databases">
        <authorList>
            <person name="Varghese N."/>
            <person name="Submissions S."/>
        </authorList>
    </citation>
    <scope>NUCLEOTIDE SEQUENCE [LARGE SCALE GENOMIC DNA]</scope>
    <source>
        <strain evidence="4">C7</strain>
    </source>
</reference>
<dbReference type="GO" id="GO:0004821">
    <property type="term" value="F:histidine-tRNA ligase activity"/>
    <property type="evidence" value="ECO:0007669"/>
    <property type="project" value="TreeGrafter"/>
</dbReference>